<feature type="domain" description="F-box" evidence="1">
    <location>
        <begin position="6"/>
        <end position="58"/>
    </location>
</feature>
<dbReference type="CDD" id="cd09917">
    <property type="entry name" value="F-box_SF"/>
    <property type="match status" value="1"/>
</dbReference>
<proteinExistence type="predicted"/>
<sequence>MSQIIKLTPASVPVDIFIEICSYLNPTDLISLMGVCNQIRNWLSSTTSSSTQDIWRTSRLKFLPDLQLPPFSDMDELSYIKLGLIENGCQFCGRKKDPCKVFWVFRVSHRDLPSGAIFPVDVPNCLPYMKKGSEYDFSRMYWRQDVNSTCEELKALYNSTPEEQAEWFKKKRESAYKIMEDWRKRISDERHWLLCRRREDKKQFEKIIHELKEEQRDDGSPKYVDRWIWELRSCGDAFQLSREPFINKNWIKLKNAMIDEYEELMKQQRQQQICQCILSLLSAYGMDLSTITLHQRILASTAGLTELEILKHRISVSDSIIECLRWCPSYQNPPFINNDPRNPWNINFLLNDLIPQLHLEAEELSKKPGPIRSGLITTVMGAINQGCSKCEIFRFVKVLVEEMVSVNRERVVDCVQMIFPFDGSASESFQHFRHWHATWS</sequence>
<dbReference type="PROSITE" id="PS50181">
    <property type="entry name" value="FBOX"/>
    <property type="match status" value="1"/>
</dbReference>
<dbReference type="Pfam" id="PF00646">
    <property type="entry name" value="F-box"/>
    <property type="match status" value="1"/>
</dbReference>
<comment type="caution">
    <text evidence="2">The sequence shown here is derived from an EMBL/GenBank/DDBJ whole genome shotgun (WGS) entry which is preliminary data.</text>
</comment>
<evidence type="ECO:0000313" key="3">
    <source>
        <dbReference type="Proteomes" id="UP000789706"/>
    </source>
</evidence>
<dbReference type="SUPFAM" id="SSF81383">
    <property type="entry name" value="F-box domain"/>
    <property type="match status" value="1"/>
</dbReference>
<reference evidence="2" key="1">
    <citation type="submission" date="2021-06" db="EMBL/GenBank/DDBJ databases">
        <authorList>
            <person name="Kallberg Y."/>
            <person name="Tangrot J."/>
            <person name="Rosling A."/>
        </authorList>
    </citation>
    <scope>NUCLEOTIDE SEQUENCE</scope>
    <source>
        <strain evidence="2">AZ414A</strain>
    </source>
</reference>
<accession>A0A9N8V3W6</accession>
<evidence type="ECO:0000313" key="2">
    <source>
        <dbReference type="EMBL" id="CAG8442563.1"/>
    </source>
</evidence>
<dbReference type="EMBL" id="CAJVPK010000070">
    <property type="protein sequence ID" value="CAG8442563.1"/>
    <property type="molecule type" value="Genomic_DNA"/>
</dbReference>
<gene>
    <name evidence="2" type="ORF">DEBURN_LOCUS1556</name>
</gene>
<dbReference type="InterPro" id="IPR036047">
    <property type="entry name" value="F-box-like_dom_sf"/>
</dbReference>
<name>A0A9N8V3W6_9GLOM</name>
<protein>
    <submittedName>
        <fullName evidence="2">2332_t:CDS:1</fullName>
    </submittedName>
</protein>
<dbReference type="InterPro" id="IPR001810">
    <property type="entry name" value="F-box_dom"/>
</dbReference>
<evidence type="ECO:0000259" key="1">
    <source>
        <dbReference type="PROSITE" id="PS50181"/>
    </source>
</evidence>
<dbReference type="OrthoDB" id="2322499at2759"/>
<dbReference type="AlphaFoldDB" id="A0A9N8V3W6"/>
<dbReference type="Proteomes" id="UP000789706">
    <property type="component" value="Unassembled WGS sequence"/>
</dbReference>
<keyword evidence="3" id="KW-1185">Reference proteome</keyword>
<organism evidence="2 3">
    <name type="scientific">Diversispora eburnea</name>
    <dbReference type="NCBI Taxonomy" id="1213867"/>
    <lineage>
        <taxon>Eukaryota</taxon>
        <taxon>Fungi</taxon>
        <taxon>Fungi incertae sedis</taxon>
        <taxon>Mucoromycota</taxon>
        <taxon>Glomeromycotina</taxon>
        <taxon>Glomeromycetes</taxon>
        <taxon>Diversisporales</taxon>
        <taxon>Diversisporaceae</taxon>
        <taxon>Diversispora</taxon>
    </lineage>
</organism>